<dbReference type="AlphaFoldDB" id="A0A2K8UA67"/>
<feature type="compositionally biased region" description="Basic residues" evidence="1">
    <location>
        <begin position="20"/>
        <end position="30"/>
    </location>
</feature>
<reference evidence="2 3" key="1">
    <citation type="submission" date="2017-03" db="EMBL/GenBank/DDBJ databases">
        <title>Complete genome sequence of Candidatus 'Thiodictyon syntrophicum' sp. nov. strain Cad16T, a photolithoautotroph purple sulfur bacterium isolated from an alpine meromictic lake.</title>
        <authorList>
            <person name="Luedin S.M."/>
            <person name="Pothier J.F."/>
            <person name="Danza F."/>
            <person name="Storelli N."/>
            <person name="Wittwer M."/>
            <person name="Tonolla M."/>
        </authorList>
    </citation>
    <scope>NUCLEOTIDE SEQUENCE [LARGE SCALE GENOMIC DNA]</scope>
    <source>
        <strain evidence="2 3">Cad16T</strain>
    </source>
</reference>
<protein>
    <submittedName>
        <fullName evidence="2">Uncharacterized protein</fullName>
    </submittedName>
</protein>
<dbReference type="KEGG" id="tsy:THSYN_16795"/>
<name>A0A2K8UA67_9GAMM</name>
<gene>
    <name evidence="2" type="ORF">THSYN_16795</name>
</gene>
<evidence type="ECO:0000313" key="2">
    <source>
        <dbReference type="EMBL" id="AUB82437.1"/>
    </source>
</evidence>
<evidence type="ECO:0000256" key="1">
    <source>
        <dbReference type="SAM" id="MobiDB-lite"/>
    </source>
</evidence>
<evidence type="ECO:0000313" key="3">
    <source>
        <dbReference type="Proteomes" id="UP000232638"/>
    </source>
</evidence>
<feature type="region of interest" description="Disordered" evidence="1">
    <location>
        <begin position="1"/>
        <end position="30"/>
    </location>
</feature>
<keyword evidence="3" id="KW-1185">Reference proteome</keyword>
<organism evidence="2 3">
    <name type="scientific">Candidatus Thiodictyon syntrophicum</name>
    <dbReference type="NCBI Taxonomy" id="1166950"/>
    <lineage>
        <taxon>Bacteria</taxon>
        <taxon>Pseudomonadati</taxon>
        <taxon>Pseudomonadota</taxon>
        <taxon>Gammaproteobacteria</taxon>
        <taxon>Chromatiales</taxon>
        <taxon>Chromatiaceae</taxon>
        <taxon>Thiodictyon</taxon>
    </lineage>
</organism>
<feature type="region of interest" description="Disordered" evidence="1">
    <location>
        <begin position="61"/>
        <end position="86"/>
    </location>
</feature>
<dbReference type="Proteomes" id="UP000232638">
    <property type="component" value="Chromosome"/>
</dbReference>
<accession>A0A2K8UA67</accession>
<sequence>MGAKQRRHLGGIEGPAAHQPHLHPIGRRRRPLRLPHAGIQGQLGAQRSMGRPQPVVTVAMTKRRRDQGGEPVEQSRPLPEKATRKS</sequence>
<proteinExistence type="predicted"/>
<dbReference type="EMBL" id="CP020370">
    <property type="protein sequence ID" value="AUB82437.1"/>
    <property type="molecule type" value="Genomic_DNA"/>
</dbReference>